<accession>A0A318SQB0</accession>
<protein>
    <submittedName>
        <fullName evidence="7">Threonine/homoserine/homoserine lactone efflux protein</fullName>
    </submittedName>
</protein>
<dbReference type="OrthoDB" id="9812084at2"/>
<evidence type="ECO:0000256" key="4">
    <source>
        <dbReference type="ARBA" id="ARBA00022989"/>
    </source>
</evidence>
<feature type="transmembrane region" description="Helical" evidence="6">
    <location>
        <begin position="179"/>
        <end position="196"/>
    </location>
</feature>
<dbReference type="GO" id="GO:0033228">
    <property type="term" value="P:cysteine export across plasma membrane"/>
    <property type="evidence" value="ECO:0007669"/>
    <property type="project" value="TreeGrafter"/>
</dbReference>
<sequence length="198" mass="21063">MTSLIPALAGFAVVALFTPGPNNLMLMASGATFGFRRTLPHMAGIVLGFSLMIALVGLGLAGLFAALPWLTLVLKALAILFLGWMAYRIATAAPREPGEAAPDRHPLSLLQAAAFQWVNPKAWALALTATTVYLPQRDLAGILLASGVFFGVGLFSTTTWAALGEAMGRLLTDPRRARAFNIAMALLLIATLWPILRH</sequence>
<dbReference type="PANTHER" id="PTHR30086:SF20">
    <property type="entry name" value="ARGININE EXPORTER PROTEIN ARGO-RELATED"/>
    <property type="match status" value="1"/>
</dbReference>
<dbReference type="AlphaFoldDB" id="A0A318SQB0"/>
<evidence type="ECO:0000313" key="7">
    <source>
        <dbReference type="EMBL" id="PYE82538.1"/>
    </source>
</evidence>
<reference evidence="7 8" key="1">
    <citation type="submission" date="2018-06" db="EMBL/GenBank/DDBJ databases">
        <title>Genomic Encyclopedia of Type Strains, Phase III (KMG-III): the genomes of soil and plant-associated and newly described type strains.</title>
        <authorList>
            <person name="Whitman W."/>
        </authorList>
    </citation>
    <scope>NUCLEOTIDE SEQUENCE [LARGE SCALE GENOMIC DNA]</scope>
    <source>
        <strain evidence="7 8">CECT 9025</strain>
    </source>
</reference>
<organism evidence="7 8">
    <name type="scientific">Pseudoroseicyclus aestuarii</name>
    <dbReference type="NCBI Taxonomy" id="1795041"/>
    <lineage>
        <taxon>Bacteria</taxon>
        <taxon>Pseudomonadati</taxon>
        <taxon>Pseudomonadota</taxon>
        <taxon>Alphaproteobacteria</taxon>
        <taxon>Rhodobacterales</taxon>
        <taxon>Paracoccaceae</taxon>
        <taxon>Pseudoroseicyclus</taxon>
    </lineage>
</organism>
<dbReference type="RefSeq" id="WP_110815194.1">
    <property type="nucleotide sequence ID" value="NZ_QJTE01000004.1"/>
</dbReference>
<gene>
    <name evidence="7" type="ORF">DFP88_104295</name>
</gene>
<dbReference type="GO" id="GO:0015171">
    <property type="term" value="F:amino acid transmembrane transporter activity"/>
    <property type="evidence" value="ECO:0007669"/>
    <property type="project" value="TreeGrafter"/>
</dbReference>
<feature type="transmembrane region" description="Helical" evidence="6">
    <location>
        <begin position="139"/>
        <end position="163"/>
    </location>
</feature>
<keyword evidence="2" id="KW-1003">Cell membrane</keyword>
<keyword evidence="8" id="KW-1185">Reference proteome</keyword>
<evidence type="ECO:0000313" key="8">
    <source>
        <dbReference type="Proteomes" id="UP000248311"/>
    </source>
</evidence>
<comment type="subcellular location">
    <subcellularLocation>
        <location evidence="1">Cell membrane</location>
        <topology evidence="1">Multi-pass membrane protein</topology>
    </subcellularLocation>
</comment>
<dbReference type="Pfam" id="PF01810">
    <property type="entry name" value="LysE"/>
    <property type="match status" value="1"/>
</dbReference>
<dbReference type="GO" id="GO:0005886">
    <property type="term" value="C:plasma membrane"/>
    <property type="evidence" value="ECO:0007669"/>
    <property type="project" value="UniProtKB-SubCell"/>
</dbReference>
<keyword evidence="3 6" id="KW-0812">Transmembrane</keyword>
<keyword evidence="5 6" id="KW-0472">Membrane</keyword>
<dbReference type="InterPro" id="IPR001123">
    <property type="entry name" value="LeuE-type"/>
</dbReference>
<evidence type="ECO:0000256" key="5">
    <source>
        <dbReference type="ARBA" id="ARBA00023136"/>
    </source>
</evidence>
<evidence type="ECO:0000256" key="3">
    <source>
        <dbReference type="ARBA" id="ARBA00022692"/>
    </source>
</evidence>
<dbReference type="Proteomes" id="UP000248311">
    <property type="component" value="Unassembled WGS sequence"/>
</dbReference>
<dbReference type="EMBL" id="QJTE01000004">
    <property type="protein sequence ID" value="PYE82538.1"/>
    <property type="molecule type" value="Genomic_DNA"/>
</dbReference>
<name>A0A318SQB0_9RHOB</name>
<evidence type="ECO:0000256" key="2">
    <source>
        <dbReference type="ARBA" id="ARBA00022475"/>
    </source>
</evidence>
<evidence type="ECO:0000256" key="1">
    <source>
        <dbReference type="ARBA" id="ARBA00004651"/>
    </source>
</evidence>
<feature type="transmembrane region" description="Helical" evidence="6">
    <location>
        <begin position="44"/>
        <end position="65"/>
    </location>
</feature>
<proteinExistence type="predicted"/>
<evidence type="ECO:0000256" key="6">
    <source>
        <dbReference type="SAM" id="Phobius"/>
    </source>
</evidence>
<comment type="caution">
    <text evidence="7">The sequence shown here is derived from an EMBL/GenBank/DDBJ whole genome shotgun (WGS) entry which is preliminary data.</text>
</comment>
<dbReference type="PANTHER" id="PTHR30086">
    <property type="entry name" value="ARGININE EXPORTER PROTEIN ARGO"/>
    <property type="match status" value="1"/>
</dbReference>
<keyword evidence="4 6" id="KW-1133">Transmembrane helix</keyword>
<feature type="transmembrane region" description="Helical" evidence="6">
    <location>
        <begin position="72"/>
        <end position="90"/>
    </location>
</feature>